<dbReference type="InterPro" id="IPR005552">
    <property type="entry name" value="Scramblase"/>
</dbReference>
<evidence type="ECO:0000313" key="2">
    <source>
        <dbReference type="Proteomes" id="UP001165136"/>
    </source>
</evidence>
<dbReference type="SUPFAM" id="SSF54518">
    <property type="entry name" value="Tubby C-terminal domain-like"/>
    <property type="match status" value="1"/>
</dbReference>
<protein>
    <recommendedName>
        <fullName evidence="3">Scramblase</fullName>
    </recommendedName>
</protein>
<dbReference type="EMBL" id="BSTI01000007">
    <property type="protein sequence ID" value="GLY66918.1"/>
    <property type="molecule type" value="Genomic_DNA"/>
</dbReference>
<dbReference type="InterPro" id="IPR025659">
    <property type="entry name" value="Tubby-like_C"/>
</dbReference>
<accession>A0A9W6R071</accession>
<keyword evidence="2" id="KW-1185">Reference proteome</keyword>
<name>A0A9W6R071_9PSEU</name>
<dbReference type="Proteomes" id="UP001165136">
    <property type="component" value="Unassembled WGS sequence"/>
</dbReference>
<dbReference type="Pfam" id="PF03803">
    <property type="entry name" value="Scramblase"/>
    <property type="match status" value="1"/>
</dbReference>
<sequence length="208" mass="22930">MTSHSRQAGGGTLFTEPVLVVRQKARLIEASAEFGVFDQHGRPLGSVVEVNLTRLQKLIRILPKYNKCRTRTFEVRDMGGSVVVKVTRPAKTLESRFMVTRADETPIGEIVQESELGGIRFSFVTQGRTIGGIQAENWCAWDFSIIDDTGAELARVTKAFGDLVKEEFATADSYVVEMHRNVAGPLASMVVASALTIDTALKQDERNK</sequence>
<dbReference type="PANTHER" id="PTHR23248:SF9">
    <property type="entry name" value="PHOSPHOLIPID SCRAMBLASE"/>
    <property type="match status" value="1"/>
</dbReference>
<evidence type="ECO:0008006" key="3">
    <source>
        <dbReference type="Google" id="ProtNLM"/>
    </source>
</evidence>
<gene>
    <name evidence="1" type="ORF">Atai01_35370</name>
</gene>
<dbReference type="GO" id="GO:0017128">
    <property type="term" value="F:phospholipid scramblase activity"/>
    <property type="evidence" value="ECO:0007669"/>
    <property type="project" value="InterPro"/>
</dbReference>
<dbReference type="PANTHER" id="PTHR23248">
    <property type="entry name" value="PHOSPHOLIPID SCRAMBLASE-RELATED"/>
    <property type="match status" value="1"/>
</dbReference>
<organism evidence="1 2">
    <name type="scientific">Amycolatopsis taiwanensis</name>
    <dbReference type="NCBI Taxonomy" id="342230"/>
    <lineage>
        <taxon>Bacteria</taxon>
        <taxon>Bacillati</taxon>
        <taxon>Actinomycetota</taxon>
        <taxon>Actinomycetes</taxon>
        <taxon>Pseudonocardiales</taxon>
        <taxon>Pseudonocardiaceae</taxon>
        <taxon>Amycolatopsis</taxon>
    </lineage>
</organism>
<proteinExistence type="predicted"/>
<dbReference type="AlphaFoldDB" id="A0A9W6R071"/>
<dbReference type="GO" id="GO:0005886">
    <property type="term" value="C:plasma membrane"/>
    <property type="evidence" value="ECO:0007669"/>
    <property type="project" value="TreeGrafter"/>
</dbReference>
<dbReference type="RefSeq" id="WP_052372737.1">
    <property type="nucleotide sequence ID" value="NZ_BSTI01000007.1"/>
</dbReference>
<evidence type="ECO:0000313" key="1">
    <source>
        <dbReference type="EMBL" id="GLY66918.1"/>
    </source>
</evidence>
<reference evidence="1" key="1">
    <citation type="submission" date="2023-03" db="EMBL/GenBank/DDBJ databases">
        <title>Amycolatopsis taiwanensis NBRC 103393.</title>
        <authorList>
            <person name="Ichikawa N."/>
            <person name="Sato H."/>
            <person name="Tonouchi N."/>
        </authorList>
    </citation>
    <scope>NUCLEOTIDE SEQUENCE</scope>
    <source>
        <strain evidence="1">NBRC 103393</strain>
    </source>
</reference>
<comment type="caution">
    <text evidence="1">The sequence shown here is derived from an EMBL/GenBank/DDBJ whole genome shotgun (WGS) entry which is preliminary data.</text>
</comment>